<accession>A0A8J3VST3</accession>
<dbReference type="EMBL" id="BONZ01000056">
    <property type="protein sequence ID" value="GIH17697.1"/>
    <property type="molecule type" value="Genomic_DNA"/>
</dbReference>
<comment type="caution">
    <text evidence="2">The sequence shown here is derived from an EMBL/GenBank/DDBJ whole genome shotgun (WGS) entry which is preliminary data.</text>
</comment>
<keyword evidence="1" id="KW-0472">Membrane</keyword>
<name>A0A8J3VST3_9ACTN</name>
<dbReference type="AlphaFoldDB" id="A0A8J3VST3"/>
<gene>
    <name evidence="2" type="ORF">Raf01_58690</name>
</gene>
<sequence length="234" mass="24635">MTELPDELRALGRGMTVRPRDDLADRVLADIAAPATRTARWRRWVAAVAVVLAAVGVSAAVSAPVRAAIVHVFRFGGVEVREAPGPAPASSPALPGEHPTDLADAGREVGFRVRVPGALGTPDAVTVADGRVVSLRYQRPDGPVRVDEFAGNLGVLWEKYASADIARRVSVGGHDGLWFDGQVTLVYVGPDGRQFPGSVRETGATLIWLDGGLTFRLDGLRTLDAALAVAATMS</sequence>
<dbReference type="Proteomes" id="UP000642748">
    <property type="component" value="Unassembled WGS sequence"/>
</dbReference>
<evidence type="ECO:0000313" key="2">
    <source>
        <dbReference type="EMBL" id="GIH17697.1"/>
    </source>
</evidence>
<dbReference type="RefSeq" id="WP_203921233.1">
    <property type="nucleotide sequence ID" value="NZ_BONZ01000056.1"/>
</dbReference>
<feature type="transmembrane region" description="Helical" evidence="1">
    <location>
        <begin position="44"/>
        <end position="65"/>
    </location>
</feature>
<organism evidence="2 3">
    <name type="scientific">Rugosimonospora africana</name>
    <dbReference type="NCBI Taxonomy" id="556532"/>
    <lineage>
        <taxon>Bacteria</taxon>
        <taxon>Bacillati</taxon>
        <taxon>Actinomycetota</taxon>
        <taxon>Actinomycetes</taxon>
        <taxon>Micromonosporales</taxon>
        <taxon>Micromonosporaceae</taxon>
        <taxon>Rugosimonospora</taxon>
    </lineage>
</organism>
<keyword evidence="1" id="KW-0812">Transmembrane</keyword>
<evidence type="ECO:0008006" key="4">
    <source>
        <dbReference type="Google" id="ProtNLM"/>
    </source>
</evidence>
<evidence type="ECO:0000313" key="3">
    <source>
        <dbReference type="Proteomes" id="UP000642748"/>
    </source>
</evidence>
<proteinExistence type="predicted"/>
<reference evidence="2" key="1">
    <citation type="submission" date="2021-01" db="EMBL/GenBank/DDBJ databases">
        <title>Whole genome shotgun sequence of Rugosimonospora africana NBRC 104875.</title>
        <authorList>
            <person name="Komaki H."/>
            <person name="Tamura T."/>
        </authorList>
    </citation>
    <scope>NUCLEOTIDE SEQUENCE</scope>
    <source>
        <strain evidence="2">NBRC 104875</strain>
    </source>
</reference>
<evidence type="ECO:0000256" key="1">
    <source>
        <dbReference type="SAM" id="Phobius"/>
    </source>
</evidence>
<keyword evidence="1" id="KW-1133">Transmembrane helix</keyword>
<keyword evidence="3" id="KW-1185">Reference proteome</keyword>
<protein>
    <recommendedName>
        <fullName evidence="4">DUF4367 domain-containing protein</fullName>
    </recommendedName>
</protein>